<gene>
    <name evidence="1" type="primary">Hypp8413</name>
    <name evidence="1" type="ORF">BLAG_LOCUS10094</name>
</gene>
<dbReference type="EMBL" id="OV696702">
    <property type="protein sequence ID" value="CAH1248791.1"/>
    <property type="molecule type" value="Genomic_DNA"/>
</dbReference>
<reference evidence="1" key="1">
    <citation type="submission" date="2022-01" db="EMBL/GenBank/DDBJ databases">
        <authorList>
            <person name="Braso-Vives M."/>
        </authorList>
    </citation>
    <scope>NUCLEOTIDE SEQUENCE</scope>
</reference>
<proteinExistence type="predicted"/>
<evidence type="ECO:0000313" key="1">
    <source>
        <dbReference type="EMBL" id="CAH1248791.1"/>
    </source>
</evidence>
<dbReference type="AlphaFoldDB" id="A0A8J9Z7K5"/>
<evidence type="ECO:0000313" key="2">
    <source>
        <dbReference type="Proteomes" id="UP000838412"/>
    </source>
</evidence>
<dbReference type="PANTHER" id="PTHR31424:SF6">
    <property type="match status" value="1"/>
</dbReference>
<keyword evidence="2" id="KW-1185">Reference proteome</keyword>
<organism evidence="1 2">
    <name type="scientific">Branchiostoma lanceolatum</name>
    <name type="common">Common lancelet</name>
    <name type="synonym">Amphioxus lanceolatum</name>
    <dbReference type="NCBI Taxonomy" id="7740"/>
    <lineage>
        <taxon>Eukaryota</taxon>
        <taxon>Metazoa</taxon>
        <taxon>Chordata</taxon>
        <taxon>Cephalochordata</taxon>
        <taxon>Leptocardii</taxon>
        <taxon>Amphioxiformes</taxon>
        <taxon>Branchiostomatidae</taxon>
        <taxon>Branchiostoma</taxon>
    </lineage>
</organism>
<dbReference type="PANTHER" id="PTHR31424">
    <property type="entry name" value="PROTEIN CBG23806"/>
    <property type="match status" value="1"/>
</dbReference>
<accession>A0A8J9Z7K5</accession>
<protein>
    <submittedName>
        <fullName evidence="1">Hypp8413 protein</fullName>
    </submittedName>
</protein>
<dbReference type="Proteomes" id="UP000838412">
    <property type="component" value="Chromosome 17"/>
</dbReference>
<sequence>MTATVEDNIMRNAQAGNLTWHQGLIPQDELWIKILGDHGGGTFKMTFQAILLEKVIQDHSMRRQAYHGAAFVGNHVEIMLKEKSIKALTNRCTWQGDRVEGVPIKALSRKGD</sequence>
<name>A0A8J9Z7K5_BRALA</name>